<organism evidence="2 3">
    <name type="scientific">Paenibacillus roseopurpureus</name>
    <dbReference type="NCBI Taxonomy" id="2918901"/>
    <lineage>
        <taxon>Bacteria</taxon>
        <taxon>Bacillati</taxon>
        <taxon>Bacillota</taxon>
        <taxon>Bacilli</taxon>
        <taxon>Bacillales</taxon>
        <taxon>Paenibacillaceae</taxon>
        <taxon>Paenibacillus</taxon>
    </lineage>
</organism>
<keyword evidence="3" id="KW-1185">Reference proteome</keyword>
<dbReference type="RefSeq" id="WP_314798692.1">
    <property type="nucleotide sequence ID" value="NZ_CP130319.1"/>
</dbReference>
<dbReference type="KEGG" id="proo:MJB10_22465"/>
<evidence type="ECO:0000313" key="3">
    <source>
        <dbReference type="Proteomes" id="UP001304650"/>
    </source>
</evidence>
<evidence type="ECO:0000313" key="2">
    <source>
        <dbReference type="EMBL" id="WNR43832.1"/>
    </source>
</evidence>
<name>A0AA96LL12_9BACL</name>
<protein>
    <submittedName>
        <fullName evidence="2">Uncharacterized protein</fullName>
    </submittedName>
</protein>
<evidence type="ECO:0000256" key="1">
    <source>
        <dbReference type="SAM" id="SignalP"/>
    </source>
</evidence>
<reference evidence="2" key="1">
    <citation type="submission" date="2022-02" db="EMBL/GenBank/DDBJ databases">
        <title>Paenibacillus sp. MBLB1832 Whole Genome Shotgun Sequencing.</title>
        <authorList>
            <person name="Hwang C.Y."/>
            <person name="Cho E.-S."/>
            <person name="Seo M.-J."/>
        </authorList>
    </citation>
    <scope>NUCLEOTIDE SEQUENCE</scope>
    <source>
        <strain evidence="2">MBLB1832</strain>
    </source>
</reference>
<proteinExistence type="predicted"/>
<dbReference type="Proteomes" id="UP001304650">
    <property type="component" value="Chromosome"/>
</dbReference>
<accession>A0AA96LL12</accession>
<sequence>MKLSKKSLTVLSFTVGACLFVSTAFADALLGSGYDGLKSSAKNTAALMEKDLHSFTAEMLYTLKDNDQTLLQSSSINKTDTDNHVTEETEVTTNAKGETNTGYSYYDTKQTITRNSSDNTYYVMERPADVNRKGPSEFSNPFKEKGAAEVEKIVDAVVGSLKDSVQVEEGTDGGKVFTGSLSEAQVPALVNAVTSFGIKRMLGRERDLPDIESDIFVKKVVGQAIENKAGYLENVTGEVTLSGKDKNGVQHDLNLNVIVKLTAIGSTKIIKPDLTNAKVEKVNQFGGFSSKYVGTYENDIVMDKDGKFVKIGERKVVIASIEGSKVTGTYTETVNPGFESDYPNKDAFSFAYNLAESPTFTYTDAKGEQKYGMIHPGAAGKIYFDMNVQVSVSERSVFKSSSSIKPFFDGEFSRVFE</sequence>
<feature type="chain" id="PRO_5041687976" evidence="1">
    <location>
        <begin position="27"/>
        <end position="417"/>
    </location>
</feature>
<gene>
    <name evidence="2" type="ORF">MJB10_22465</name>
</gene>
<dbReference type="EMBL" id="CP130319">
    <property type="protein sequence ID" value="WNR43832.1"/>
    <property type="molecule type" value="Genomic_DNA"/>
</dbReference>
<feature type="signal peptide" evidence="1">
    <location>
        <begin position="1"/>
        <end position="26"/>
    </location>
</feature>
<dbReference type="AlphaFoldDB" id="A0AA96LL12"/>
<dbReference type="PROSITE" id="PS51257">
    <property type="entry name" value="PROKAR_LIPOPROTEIN"/>
    <property type="match status" value="1"/>
</dbReference>
<keyword evidence="1" id="KW-0732">Signal</keyword>